<evidence type="ECO:0000256" key="1">
    <source>
        <dbReference type="SAM" id="MobiDB-lite"/>
    </source>
</evidence>
<dbReference type="AlphaFoldDB" id="A0AB40CI13"/>
<evidence type="ECO:0000256" key="2">
    <source>
        <dbReference type="SAM" id="Phobius"/>
    </source>
</evidence>
<proteinExistence type="predicted"/>
<feature type="region of interest" description="Disordered" evidence="1">
    <location>
        <begin position="1"/>
        <end position="33"/>
    </location>
</feature>
<evidence type="ECO:0000259" key="3">
    <source>
        <dbReference type="Pfam" id="PF03168"/>
    </source>
</evidence>
<keyword evidence="2" id="KW-0812">Transmembrane</keyword>
<feature type="region of interest" description="Disordered" evidence="1">
    <location>
        <begin position="41"/>
        <end position="60"/>
    </location>
</feature>
<dbReference type="RefSeq" id="XP_039137883.1">
    <property type="nucleotide sequence ID" value="XM_039281949.1"/>
</dbReference>
<evidence type="ECO:0000313" key="5">
    <source>
        <dbReference type="RefSeq" id="XP_039137883.1"/>
    </source>
</evidence>
<sequence>MHTKTDSEVTSLVLSTPPHSPPPSHHHPPYFVLSPSHPDIDKLSLPASSPPTSPPHHHHHRFAISSSPILDHSRESSSTTRFSASLKHISAAPHWHKLPHFSPHYPSSSSSHSHLNDAGDDGDYYDSPLPAKCYVLLFILGFVFLFSLFSLILWAASQPYKPRISIKSVVIESYKVQAGVDLTGVPTKMLSIKSTVKISFHNPATFFGVHVSSTPLQLYYYDLKIASGQMEEFYESRKSGRVVTVAVKGMQVPLYGGGSTLSSRGGGEALVEVPLNLTLVVRARANVLGELVKSKFYRHVWCSFVLKETRLGKPLHYVCRYHD</sequence>
<dbReference type="PANTHER" id="PTHR31852">
    <property type="entry name" value="LATE EMBRYOGENESIS ABUNDANT (LEA) HYDROXYPROLINE-RICH GLYCOPROTEIN FAMILY"/>
    <property type="match status" value="1"/>
</dbReference>
<dbReference type="InterPro" id="IPR055301">
    <property type="entry name" value="Lea14-like_2"/>
</dbReference>
<dbReference type="Pfam" id="PF03168">
    <property type="entry name" value="LEA_2"/>
    <property type="match status" value="1"/>
</dbReference>
<reference evidence="5" key="1">
    <citation type="submission" date="2025-08" db="UniProtKB">
        <authorList>
            <consortium name="RefSeq"/>
        </authorList>
    </citation>
    <scope>IDENTIFICATION</scope>
</reference>
<dbReference type="Proteomes" id="UP001515500">
    <property type="component" value="Chromosome 14"/>
</dbReference>
<accession>A0AB40CI13</accession>
<dbReference type="InterPro" id="IPR004864">
    <property type="entry name" value="LEA_2"/>
</dbReference>
<protein>
    <submittedName>
        <fullName evidence="5">Uncharacterized protein LOC120275395</fullName>
    </submittedName>
</protein>
<feature type="transmembrane region" description="Helical" evidence="2">
    <location>
        <begin position="134"/>
        <end position="156"/>
    </location>
</feature>
<keyword evidence="2" id="KW-1133">Transmembrane helix</keyword>
<keyword evidence="4" id="KW-1185">Reference proteome</keyword>
<dbReference type="GeneID" id="120275395"/>
<evidence type="ECO:0000313" key="4">
    <source>
        <dbReference type="Proteomes" id="UP001515500"/>
    </source>
</evidence>
<keyword evidence="2" id="KW-0472">Membrane</keyword>
<organism evidence="4 5">
    <name type="scientific">Dioscorea cayennensis subsp. rotundata</name>
    <name type="common">White Guinea yam</name>
    <name type="synonym">Dioscorea rotundata</name>
    <dbReference type="NCBI Taxonomy" id="55577"/>
    <lineage>
        <taxon>Eukaryota</taxon>
        <taxon>Viridiplantae</taxon>
        <taxon>Streptophyta</taxon>
        <taxon>Embryophyta</taxon>
        <taxon>Tracheophyta</taxon>
        <taxon>Spermatophyta</taxon>
        <taxon>Magnoliopsida</taxon>
        <taxon>Liliopsida</taxon>
        <taxon>Dioscoreales</taxon>
        <taxon>Dioscoreaceae</taxon>
        <taxon>Dioscorea</taxon>
    </lineage>
</organism>
<gene>
    <name evidence="5" type="primary">LOC120275395</name>
</gene>
<name>A0AB40CI13_DIOCR</name>
<feature type="domain" description="Late embryogenesis abundant protein LEA-2 subgroup" evidence="3">
    <location>
        <begin position="198"/>
        <end position="295"/>
    </location>
</feature>